<dbReference type="Proteomes" id="UP000472266">
    <property type="component" value="Chromosome 7"/>
</dbReference>
<sequence length="359" mass="40407">MDSEEDILKDDEKANLAKKLLAEACEKEGLDDVYWLPKLSEILGVKSKEARKHMQYEDYLKVECEVRYPWEKRALQKLLEVTIDKGDVEEASEEMQKKRLEITKQRQEAAKLFLKELKEMHDNHSHSKDIIRKKEEALRQATEITKEYWAPLEKSLVGLLENIQKHQEQQELTVSKAENVSDMEVLRRASGVLALQGIYRTSSFADVLAKQDQLIRVPDRFKLAGPEQGSLLERKVFSSSAAEAAFTKSMEKLGFSITVSATAGLWGFNVDTDIDYSSSSQSEETHQSHSEQSCICTAKYQYQYSGLLLLPKASALPFRCGPAGAAKHQASFEHHSGSRQVQHDGRAGVRASSASLGLT</sequence>
<dbReference type="InParanoid" id="A0A672USQ2"/>
<organism evidence="2 3">
    <name type="scientific">Strigops habroptila</name>
    <name type="common">Kakapo</name>
    <dbReference type="NCBI Taxonomy" id="2489341"/>
    <lineage>
        <taxon>Eukaryota</taxon>
        <taxon>Metazoa</taxon>
        <taxon>Chordata</taxon>
        <taxon>Craniata</taxon>
        <taxon>Vertebrata</taxon>
        <taxon>Euteleostomi</taxon>
        <taxon>Archelosauria</taxon>
        <taxon>Archosauria</taxon>
        <taxon>Dinosauria</taxon>
        <taxon>Saurischia</taxon>
        <taxon>Theropoda</taxon>
        <taxon>Coelurosauria</taxon>
        <taxon>Aves</taxon>
        <taxon>Neognathae</taxon>
        <taxon>Neoaves</taxon>
        <taxon>Telluraves</taxon>
        <taxon>Australaves</taxon>
        <taxon>Psittaciformes</taxon>
        <taxon>Psittacidae</taxon>
        <taxon>Strigops</taxon>
    </lineage>
</organism>
<feature type="compositionally biased region" description="Basic and acidic residues" evidence="1">
    <location>
        <begin position="336"/>
        <end position="347"/>
    </location>
</feature>
<name>A0A672USQ2_STRHB</name>
<reference evidence="2" key="3">
    <citation type="submission" date="2025-09" db="UniProtKB">
        <authorList>
            <consortium name="Ensembl"/>
        </authorList>
    </citation>
    <scope>IDENTIFICATION</scope>
</reference>
<reference evidence="2 3" key="1">
    <citation type="submission" date="2019-11" db="EMBL/GenBank/DDBJ databases">
        <title>Strigops habroptila (kakapo) genome, bStrHab1, primary haplotype, v2.</title>
        <authorList>
            <person name="Jarvis E.D."/>
            <person name="Howard J."/>
            <person name="Rhie A."/>
            <person name="Phillippy A."/>
            <person name="Korlach J."/>
            <person name="Digby A."/>
            <person name="Iorns D."/>
            <person name="Eason D."/>
            <person name="Robertson B."/>
            <person name="Raemaekers T."/>
            <person name="Howe K."/>
            <person name="Lewin H."/>
            <person name="Damas J."/>
            <person name="Hastie A."/>
            <person name="Tracey A."/>
            <person name="Chow W."/>
            <person name="Fedrigo O."/>
        </authorList>
    </citation>
    <scope>NUCLEOTIDE SEQUENCE [LARGE SCALE GENOMIC DNA]</scope>
</reference>
<protein>
    <submittedName>
        <fullName evidence="2">Uncharacterized protein</fullName>
    </submittedName>
</protein>
<dbReference type="OMA" id="VECEVRY"/>
<evidence type="ECO:0000256" key="1">
    <source>
        <dbReference type="SAM" id="MobiDB-lite"/>
    </source>
</evidence>
<keyword evidence="3" id="KW-1185">Reference proteome</keyword>
<dbReference type="GeneTree" id="ENSGT00940000154393"/>
<dbReference type="AlphaFoldDB" id="A0A672USQ2"/>
<evidence type="ECO:0000313" key="2">
    <source>
        <dbReference type="Ensembl" id="ENSSHBP00005017522.1"/>
    </source>
</evidence>
<dbReference type="Ensembl" id="ENSSHBT00005020923.1">
    <property type="protein sequence ID" value="ENSSHBP00005017522.1"/>
    <property type="gene ID" value="ENSSHBG00005015158.1"/>
</dbReference>
<feature type="region of interest" description="Disordered" evidence="1">
    <location>
        <begin position="336"/>
        <end position="359"/>
    </location>
</feature>
<accession>A0A672USQ2</accession>
<reference evidence="2" key="2">
    <citation type="submission" date="2025-08" db="UniProtKB">
        <authorList>
            <consortium name="Ensembl"/>
        </authorList>
    </citation>
    <scope>IDENTIFICATION</scope>
</reference>
<proteinExistence type="predicted"/>
<evidence type="ECO:0000313" key="3">
    <source>
        <dbReference type="Proteomes" id="UP000472266"/>
    </source>
</evidence>